<sequence>MKQLGLPISLDSKLLLSNFFGDKNQSLLSFIETLFTGKDSSIVFISGANSSGKTHVLQGCAFKVLDQGLTAMYVDAKQELPNGFLNTLSDYDWVFVDNIDQLDMTQQQELFDLYNQIKSTSTKLIVSALVLPSELELLKDLKTRLSLAVIFSLEQLTDIEKIELIKLKMKDKNLDIDEKVYAYLFKYFSRDLTTVLSAIDRLDQESLRQKNIISIPFSKKILDI</sequence>
<dbReference type="InterPro" id="IPR027417">
    <property type="entry name" value="P-loop_NTPase"/>
</dbReference>
<organism evidence="3">
    <name type="scientific">hydrothermal vent metagenome</name>
    <dbReference type="NCBI Taxonomy" id="652676"/>
    <lineage>
        <taxon>unclassified sequences</taxon>
        <taxon>metagenomes</taxon>
        <taxon>ecological metagenomes</taxon>
    </lineage>
</organism>
<gene>
    <name evidence="3" type="ORF">MNB_SUP05-4-1048</name>
</gene>
<dbReference type="InterPro" id="IPR013317">
    <property type="entry name" value="DnaA_dom"/>
</dbReference>
<name>A0A1W1D9H5_9ZZZZ</name>
<evidence type="ECO:0000313" key="3">
    <source>
        <dbReference type="EMBL" id="SFV77087.1"/>
    </source>
</evidence>
<accession>A0A1W1D9H5</accession>
<dbReference type="Pfam" id="PF00308">
    <property type="entry name" value="Bac_DnaA"/>
    <property type="match status" value="1"/>
</dbReference>
<dbReference type="Gene3D" id="3.40.50.300">
    <property type="entry name" value="P-loop containing nucleotide triphosphate hydrolases"/>
    <property type="match status" value="1"/>
</dbReference>
<dbReference type="SUPFAM" id="SSF52540">
    <property type="entry name" value="P-loop containing nucleoside triphosphate hydrolases"/>
    <property type="match status" value="1"/>
</dbReference>
<dbReference type="AlphaFoldDB" id="A0A1W1D9H5"/>
<dbReference type="PANTHER" id="PTHR30050:SF5">
    <property type="entry name" value="DNAA REGULATORY INACTIVATOR HDA"/>
    <property type="match status" value="1"/>
</dbReference>
<evidence type="ECO:0000259" key="2">
    <source>
        <dbReference type="Pfam" id="PF22688"/>
    </source>
</evidence>
<dbReference type="EMBL" id="FPHR01000016">
    <property type="protein sequence ID" value="SFV77087.1"/>
    <property type="molecule type" value="Genomic_DNA"/>
</dbReference>
<dbReference type="GO" id="GO:0006270">
    <property type="term" value="P:DNA replication initiation"/>
    <property type="evidence" value="ECO:0007669"/>
    <property type="project" value="TreeGrafter"/>
</dbReference>
<reference evidence="3" key="1">
    <citation type="submission" date="2016-10" db="EMBL/GenBank/DDBJ databases">
        <authorList>
            <person name="de Groot N.N."/>
        </authorList>
    </citation>
    <scope>NUCLEOTIDE SEQUENCE</scope>
</reference>
<dbReference type="PANTHER" id="PTHR30050">
    <property type="entry name" value="CHROMOSOMAL REPLICATION INITIATOR PROTEIN DNAA"/>
    <property type="match status" value="1"/>
</dbReference>
<proteinExistence type="predicted"/>
<evidence type="ECO:0000259" key="1">
    <source>
        <dbReference type="Pfam" id="PF00308"/>
    </source>
</evidence>
<dbReference type="Pfam" id="PF22688">
    <property type="entry name" value="Hda_lid"/>
    <property type="match status" value="1"/>
</dbReference>
<feature type="domain" description="Hda lid" evidence="2">
    <location>
        <begin position="158"/>
        <end position="222"/>
    </location>
</feature>
<feature type="domain" description="Chromosomal replication initiator protein DnaA ATPAse" evidence="1">
    <location>
        <begin position="42"/>
        <end position="149"/>
    </location>
</feature>
<dbReference type="Gene3D" id="1.10.8.60">
    <property type="match status" value="1"/>
</dbReference>
<dbReference type="GO" id="GO:0005886">
    <property type="term" value="C:plasma membrane"/>
    <property type="evidence" value="ECO:0007669"/>
    <property type="project" value="TreeGrafter"/>
</dbReference>
<dbReference type="GO" id="GO:0003688">
    <property type="term" value="F:DNA replication origin binding"/>
    <property type="evidence" value="ECO:0007669"/>
    <property type="project" value="TreeGrafter"/>
</dbReference>
<dbReference type="InterPro" id="IPR055199">
    <property type="entry name" value="Hda_lid"/>
</dbReference>
<protein>
    <submittedName>
        <fullName evidence="3">DnaA regulatory inactivator Hda (Homologous to DnaA)</fullName>
    </submittedName>
</protein>